<reference evidence="5 6" key="3">
    <citation type="journal article" date="2015" name="Genome Announc.">
        <title>Draft Genome Sequence of the Archiascomycetous Yeast Saitoella complicata.</title>
        <authorList>
            <person name="Yamauchi K."/>
            <person name="Kondo S."/>
            <person name="Hamamoto M."/>
            <person name="Takahashi Y."/>
            <person name="Ogura Y."/>
            <person name="Hayashi T."/>
            <person name="Nishida H."/>
        </authorList>
    </citation>
    <scope>NUCLEOTIDE SEQUENCE [LARGE SCALE GENOMIC DNA]</scope>
    <source>
        <strain evidence="5 6">NRRL Y-17804</strain>
    </source>
</reference>
<dbReference type="GO" id="GO:0016279">
    <property type="term" value="F:protein-lysine N-methyltransferase activity"/>
    <property type="evidence" value="ECO:0007669"/>
    <property type="project" value="InterPro"/>
</dbReference>
<keyword evidence="3" id="KW-0949">S-adenosyl-L-methionine</keyword>
<reference evidence="5 6" key="1">
    <citation type="journal article" date="2011" name="J. Gen. Appl. Microbiol.">
        <title>Draft genome sequencing of the enigmatic yeast Saitoella complicata.</title>
        <authorList>
            <person name="Nishida H."/>
            <person name="Hamamoto M."/>
            <person name="Sugiyama J."/>
        </authorList>
    </citation>
    <scope>NUCLEOTIDE SEQUENCE [LARGE SCALE GENOMIC DNA]</scope>
    <source>
        <strain evidence="5 6">NRRL Y-17804</strain>
    </source>
</reference>
<dbReference type="InterPro" id="IPR001214">
    <property type="entry name" value="SET_dom"/>
</dbReference>
<dbReference type="CDD" id="cd19177">
    <property type="entry name" value="SET_SETD4"/>
    <property type="match status" value="1"/>
</dbReference>
<feature type="domain" description="SET" evidence="4">
    <location>
        <begin position="21"/>
        <end position="240"/>
    </location>
</feature>
<dbReference type="AlphaFoldDB" id="A0A0E9NKI0"/>
<dbReference type="Pfam" id="PF00856">
    <property type="entry name" value="SET"/>
    <property type="match status" value="1"/>
</dbReference>
<protein>
    <recommendedName>
        <fullName evidence="4">SET domain-containing protein</fullName>
    </recommendedName>
</protein>
<dbReference type="InterPro" id="IPR050600">
    <property type="entry name" value="SETD3_SETD6_MTase"/>
</dbReference>
<dbReference type="Gene3D" id="3.90.1410.10">
    <property type="entry name" value="set domain protein methyltransferase, domain 1"/>
    <property type="match status" value="1"/>
</dbReference>
<dbReference type="PROSITE" id="PS50280">
    <property type="entry name" value="SET"/>
    <property type="match status" value="1"/>
</dbReference>
<evidence type="ECO:0000313" key="6">
    <source>
        <dbReference type="Proteomes" id="UP000033140"/>
    </source>
</evidence>
<evidence type="ECO:0000256" key="2">
    <source>
        <dbReference type="ARBA" id="ARBA00022679"/>
    </source>
</evidence>
<proteinExistence type="predicted"/>
<keyword evidence="2" id="KW-0808">Transferase</keyword>
<organism evidence="5 6">
    <name type="scientific">Saitoella complicata (strain BCRC 22490 / CBS 7301 / JCM 7358 / NBRC 10748 / NRRL Y-17804)</name>
    <dbReference type="NCBI Taxonomy" id="698492"/>
    <lineage>
        <taxon>Eukaryota</taxon>
        <taxon>Fungi</taxon>
        <taxon>Dikarya</taxon>
        <taxon>Ascomycota</taxon>
        <taxon>Taphrinomycotina</taxon>
        <taxon>Taphrinomycotina incertae sedis</taxon>
        <taxon>Saitoella</taxon>
    </lineage>
</organism>
<dbReference type="OMA" id="ISHMKDE"/>
<dbReference type="Proteomes" id="UP000033140">
    <property type="component" value="Unassembled WGS sequence"/>
</dbReference>
<dbReference type="STRING" id="698492.A0A0E9NKI0"/>
<keyword evidence="1" id="KW-0489">Methyltransferase</keyword>
<dbReference type="SUPFAM" id="SSF82199">
    <property type="entry name" value="SET domain"/>
    <property type="match status" value="1"/>
</dbReference>
<evidence type="ECO:0000313" key="5">
    <source>
        <dbReference type="EMBL" id="GAO50323.1"/>
    </source>
</evidence>
<dbReference type="InterPro" id="IPR044429">
    <property type="entry name" value="SETD4_SET"/>
</dbReference>
<evidence type="ECO:0000256" key="3">
    <source>
        <dbReference type="ARBA" id="ARBA00022691"/>
    </source>
</evidence>
<keyword evidence="6" id="KW-1185">Reference proteome</keyword>
<comment type="caution">
    <text evidence="5">The sequence shown here is derived from an EMBL/GenBank/DDBJ whole genome shotgun (WGS) entry which is preliminary data.</text>
</comment>
<reference evidence="5 6" key="2">
    <citation type="journal article" date="2014" name="J. Gen. Appl. Microbiol.">
        <title>The early diverging ascomycetous budding yeast Saitoella complicata has three histone deacetylases belonging to the Clr6, Hos2, and Rpd3 lineages.</title>
        <authorList>
            <person name="Nishida H."/>
            <person name="Matsumoto T."/>
            <person name="Kondo S."/>
            <person name="Hamamoto M."/>
            <person name="Yoshikawa H."/>
        </authorList>
    </citation>
    <scope>NUCLEOTIDE SEQUENCE [LARGE SCALE GENOMIC DNA]</scope>
    <source>
        <strain evidence="5 6">NRRL Y-17804</strain>
    </source>
</reference>
<dbReference type="PANTHER" id="PTHR13271">
    <property type="entry name" value="UNCHARACTERIZED PUTATIVE METHYLTRANSFERASE"/>
    <property type="match status" value="1"/>
</dbReference>
<dbReference type="InterPro" id="IPR046341">
    <property type="entry name" value="SET_dom_sf"/>
</dbReference>
<gene>
    <name evidence="5" type="ORF">G7K_4452-t1</name>
</gene>
<dbReference type="OrthoDB" id="341421at2759"/>
<dbReference type="RefSeq" id="XP_019021658.1">
    <property type="nucleotide sequence ID" value="XM_019171381.1"/>
</dbReference>
<dbReference type="PANTHER" id="PTHR13271:SF47">
    <property type="entry name" value="ACTIN-HISTIDINE N-METHYLTRANSFERASE"/>
    <property type="match status" value="1"/>
</dbReference>
<accession>A0A0E9NKI0</accession>
<dbReference type="EMBL" id="BACD03000031">
    <property type="protein sequence ID" value="GAO50323.1"/>
    <property type="molecule type" value="Genomic_DNA"/>
</dbReference>
<evidence type="ECO:0000256" key="1">
    <source>
        <dbReference type="ARBA" id="ARBA00022603"/>
    </source>
</evidence>
<evidence type="ECO:0000259" key="4">
    <source>
        <dbReference type="PROSITE" id="PS50280"/>
    </source>
</evidence>
<sequence>MTAPIVNDPKTEHLLEWVARNGGKINKIAPWEFEDTGRGMVATEPIKPREVLISLPSSLLLNIRTLQSRYGQHLKQHSLTAHQLLALHLYVEHSMGPESTLRPYINALPLVEDFAGAPLCWEEEWRKYLSSAAQMLSDKQLQNFEKDYSAIQSFLEAYPDVCLPPSRTNLVYWWLCVNTRCLYAKVSNTSEADNMTLAPVVDFLNHSLEPHVEIKLTPSSFQVISTRSYQPGEQVFLSYGQHPNSFLQVEYGFAVPGNPYNEVRIDDEVLALLGKEQKDWLDREGYFGDYTISQHGPSFRVLVALRLSRISPTQLAPGTPELRRLKLYMDGISEGEADASVVKDSLKRIMEEVEAKAIMTLEFCGDKETVAANVLSRDTQDTLAVLTSLRDTNGP</sequence>
<dbReference type="GO" id="GO:0032259">
    <property type="term" value="P:methylation"/>
    <property type="evidence" value="ECO:0007669"/>
    <property type="project" value="UniProtKB-KW"/>
</dbReference>
<name>A0A0E9NKI0_SAICN</name>